<keyword evidence="2" id="KW-0472">Membrane</keyword>
<gene>
    <name evidence="3" type="ORF">SINC0208_LOCUS17085</name>
</gene>
<evidence type="ECO:0000256" key="1">
    <source>
        <dbReference type="SAM" id="MobiDB-lite"/>
    </source>
</evidence>
<feature type="transmembrane region" description="Helical" evidence="2">
    <location>
        <begin position="155"/>
        <end position="172"/>
    </location>
</feature>
<keyword evidence="2" id="KW-0812">Transmembrane</keyword>
<sequence length="305" mass="34094">MATNHEVKVDNVDFELVGKVLFMVASIGLFGVSFVFSNGLAKAVIWKTAREANIAKLPEAQAKRYSAEIKEAEKNGGFWFMMSYHCGRGPSLGVFMGTKSLIILVFTQLSTIFISMICHTLFPKEHEEAEAGGKLSKHEQMHQSLDFLLNKMPCNFLLCLLISLQHSFYLLEYRCNDRKMSILETLNAYHCQWTYFMGFGVPLSAALMGVDYMLSFDDFSCKLASFMVFPLMVLISADTSIMGVTVVDETKKERSRIPILAQTIGINVMVMKAIFNMKEKKKAVEDTASTASTASASTSKKEKVE</sequence>
<feature type="transmembrane region" description="Helical" evidence="2">
    <location>
        <begin position="20"/>
        <end position="41"/>
    </location>
</feature>
<evidence type="ECO:0000256" key="2">
    <source>
        <dbReference type="SAM" id="Phobius"/>
    </source>
</evidence>
<protein>
    <submittedName>
        <fullName evidence="3">Uncharacterized protein</fullName>
    </submittedName>
</protein>
<organism evidence="3">
    <name type="scientific">Strombidium inclinatum</name>
    <dbReference type="NCBI Taxonomy" id="197538"/>
    <lineage>
        <taxon>Eukaryota</taxon>
        <taxon>Sar</taxon>
        <taxon>Alveolata</taxon>
        <taxon>Ciliophora</taxon>
        <taxon>Intramacronucleata</taxon>
        <taxon>Spirotrichea</taxon>
        <taxon>Oligotrichia</taxon>
        <taxon>Strombidiidae</taxon>
        <taxon>Strombidium</taxon>
    </lineage>
</organism>
<dbReference type="AlphaFoldDB" id="A0A7S3J1J7"/>
<proteinExistence type="predicted"/>
<name>A0A7S3J1J7_9SPIT</name>
<dbReference type="EMBL" id="HBIH01042594">
    <property type="protein sequence ID" value="CAE0336446.1"/>
    <property type="molecule type" value="Transcribed_RNA"/>
</dbReference>
<keyword evidence="2" id="KW-1133">Transmembrane helix</keyword>
<feature type="transmembrane region" description="Helical" evidence="2">
    <location>
        <begin position="226"/>
        <end position="247"/>
    </location>
</feature>
<accession>A0A7S3J1J7</accession>
<feature type="transmembrane region" description="Helical" evidence="2">
    <location>
        <begin position="101"/>
        <end position="122"/>
    </location>
</feature>
<feature type="compositionally biased region" description="Low complexity" evidence="1">
    <location>
        <begin position="287"/>
        <end position="298"/>
    </location>
</feature>
<reference evidence="3" key="1">
    <citation type="submission" date="2021-01" db="EMBL/GenBank/DDBJ databases">
        <authorList>
            <person name="Corre E."/>
            <person name="Pelletier E."/>
            <person name="Niang G."/>
            <person name="Scheremetjew M."/>
            <person name="Finn R."/>
            <person name="Kale V."/>
            <person name="Holt S."/>
            <person name="Cochrane G."/>
            <person name="Meng A."/>
            <person name="Brown T."/>
            <person name="Cohen L."/>
        </authorList>
    </citation>
    <scope>NUCLEOTIDE SEQUENCE</scope>
    <source>
        <strain evidence="3">S3</strain>
    </source>
</reference>
<feature type="transmembrane region" description="Helical" evidence="2">
    <location>
        <begin position="193"/>
        <end position="214"/>
    </location>
</feature>
<evidence type="ECO:0000313" key="3">
    <source>
        <dbReference type="EMBL" id="CAE0336446.1"/>
    </source>
</evidence>
<feature type="region of interest" description="Disordered" evidence="1">
    <location>
        <begin position="283"/>
        <end position="305"/>
    </location>
</feature>